<sequence length="467" mass="50350">MADFVAVLKKTIDAQADKSPELRQRVYAKARATIEQKLVTANASQAVAMRQRKLLEDAIEEVEASYAPPPPVVEEPVDDPLEDFLQETSHISQSYSRSRNEEAAAEPPVASPDKNDVRENGTPSASARQDDEWAVEREHEGRAENGFSHRAEYADSDVSDEKRSYKGLIAALVGVLLLGGIGYGVWANKDELQEFASSIGRSDAPESGAETQTGAETPASEPATGTEETPQAPDAEQKLTQRLMPDGSEVDEGPADGAAQIGEGTSTTASTPNAGQTNSENQSQAGQAIAVGQQALLYEERGGTESGSVERGNVVWSVIEESPNEGEPTEPAIRGNITMPDSKLELKLTIRKNSDQSIPASHLIEMVFTVPEGFPGGVIDNVQRITFKDTEQAAGNPLIAVPSKIADNFFIIWLNDARTAQDTNLSLMRRLQWIDIPVSYRNGRRALISLEKGIPGEKVFNDVLGAS</sequence>
<name>A0A316J6B2_9HYPH</name>
<dbReference type="Proteomes" id="UP000245865">
    <property type="component" value="Unassembled WGS sequence"/>
</dbReference>
<feature type="region of interest" description="Disordered" evidence="1">
    <location>
        <begin position="198"/>
        <end position="287"/>
    </location>
</feature>
<feature type="transmembrane region" description="Helical" evidence="2">
    <location>
        <begin position="168"/>
        <end position="186"/>
    </location>
</feature>
<keyword evidence="2" id="KW-0812">Transmembrane</keyword>
<dbReference type="RefSeq" id="WP_109707699.1">
    <property type="nucleotide sequence ID" value="NZ_QGDB01000006.1"/>
</dbReference>
<proteinExistence type="predicted"/>
<keyword evidence="2" id="KW-0472">Membrane</keyword>
<keyword evidence="4" id="KW-1185">Reference proteome</keyword>
<dbReference type="OrthoDB" id="8442940at2"/>
<feature type="compositionally biased region" description="Basic and acidic residues" evidence="1">
    <location>
        <begin position="128"/>
        <end position="159"/>
    </location>
</feature>
<feature type="region of interest" description="Disordered" evidence="1">
    <location>
        <begin position="90"/>
        <end position="159"/>
    </location>
</feature>
<reference evidence="3 4" key="1">
    <citation type="submission" date="2018-05" db="EMBL/GenBank/DDBJ databases">
        <title>Comparative genomic sequence analysis between strain HN4 and CCM 8460T (Falsochrobactrum ovis) will provide more evidence to prove that HN4 is a new species of Falsochrobactrum.</title>
        <authorList>
            <person name="Lyu W."/>
            <person name="Sun L."/>
            <person name="Yao L."/>
        </authorList>
    </citation>
    <scope>NUCLEOTIDE SEQUENCE [LARGE SCALE GENOMIC DNA]</scope>
    <source>
        <strain evidence="3 4">HN4</strain>
    </source>
</reference>
<evidence type="ECO:0000256" key="2">
    <source>
        <dbReference type="SAM" id="Phobius"/>
    </source>
</evidence>
<accession>A0A316J6B2</accession>
<feature type="compositionally biased region" description="Polar residues" evidence="1">
    <location>
        <begin position="263"/>
        <end position="281"/>
    </location>
</feature>
<evidence type="ECO:0000256" key="1">
    <source>
        <dbReference type="SAM" id="MobiDB-lite"/>
    </source>
</evidence>
<dbReference type="AlphaFoldDB" id="A0A316J6B2"/>
<organism evidence="3 4">
    <name type="scientific">Falsochrobactrum shanghaiense</name>
    <dbReference type="NCBI Taxonomy" id="2201899"/>
    <lineage>
        <taxon>Bacteria</taxon>
        <taxon>Pseudomonadati</taxon>
        <taxon>Pseudomonadota</taxon>
        <taxon>Alphaproteobacteria</taxon>
        <taxon>Hyphomicrobiales</taxon>
        <taxon>Brucellaceae</taxon>
        <taxon>Falsochrobactrum</taxon>
    </lineage>
</organism>
<comment type="caution">
    <text evidence="3">The sequence shown here is derived from an EMBL/GenBank/DDBJ whole genome shotgun (WGS) entry which is preliminary data.</text>
</comment>
<evidence type="ECO:0000313" key="3">
    <source>
        <dbReference type="EMBL" id="PWL16896.1"/>
    </source>
</evidence>
<gene>
    <name evidence="3" type="ORF">DKP76_15485</name>
</gene>
<protein>
    <submittedName>
        <fullName evidence="3">Transcriptional regulator</fullName>
    </submittedName>
</protein>
<evidence type="ECO:0000313" key="4">
    <source>
        <dbReference type="Proteomes" id="UP000245865"/>
    </source>
</evidence>
<dbReference type="EMBL" id="QGDB01000006">
    <property type="protein sequence ID" value="PWL16896.1"/>
    <property type="molecule type" value="Genomic_DNA"/>
</dbReference>
<keyword evidence="2" id="KW-1133">Transmembrane helix</keyword>